<evidence type="ECO:0000313" key="1">
    <source>
        <dbReference type="EMBL" id="KAA8590296.1"/>
    </source>
</evidence>
<proteinExistence type="predicted"/>
<organism evidence="1 2">
    <name type="scientific">Etheostoma spectabile</name>
    <name type="common">orangethroat darter</name>
    <dbReference type="NCBI Taxonomy" id="54343"/>
    <lineage>
        <taxon>Eukaryota</taxon>
        <taxon>Metazoa</taxon>
        <taxon>Chordata</taxon>
        <taxon>Craniata</taxon>
        <taxon>Vertebrata</taxon>
        <taxon>Euteleostomi</taxon>
        <taxon>Actinopterygii</taxon>
        <taxon>Neopterygii</taxon>
        <taxon>Teleostei</taxon>
        <taxon>Neoteleostei</taxon>
        <taxon>Acanthomorphata</taxon>
        <taxon>Eupercaria</taxon>
        <taxon>Perciformes</taxon>
        <taxon>Percoidei</taxon>
        <taxon>Percidae</taxon>
        <taxon>Etheostomatinae</taxon>
        <taxon>Etheostoma</taxon>
    </lineage>
</organism>
<dbReference type="Proteomes" id="UP000327493">
    <property type="component" value="Chromosome 8"/>
</dbReference>
<reference evidence="1 2" key="1">
    <citation type="submission" date="2019-08" db="EMBL/GenBank/DDBJ databases">
        <title>A chromosome-level genome assembly, high-density linkage maps, and genome scans reveal the genomic architecture of hybrid incompatibilities underlying speciation via character displacement in darters (Percidae: Etheostominae).</title>
        <authorList>
            <person name="Moran R.L."/>
            <person name="Catchen J.M."/>
            <person name="Fuller R.C."/>
        </authorList>
    </citation>
    <scope>NUCLEOTIDE SEQUENCE [LARGE SCALE GENOMIC DNA]</scope>
    <source>
        <strain evidence="1">EspeVRDwgs_2016</strain>
        <tissue evidence="1">Muscle</tissue>
    </source>
</reference>
<accession>A0A5J5DC06</accession>
<keyword evidence="2" id="KW-1185">Reference proteome</keyword>
<dbReference type="AlphaFoldDB" id="A0A5J5DC06"/>
<sequence>MSRHVHTRDAEARKPLLTGDYLEPNELDSDEGETIFDRSASNITHDVGGNAQKRLTYEEAVDIAGFGVFHWLLLVVCGWANASDAVEILCRAAIYC</sequence>
<protein>
    <submittedName>
        <fullName evidence="1">Uncharacterized protein</fullName>
    </submittedName>
</protein>
<name>A0A5J5DC06_9PERO</name>
<gene>
    <name evidence="1" type="ORF">FQN60_014230</name>
</gene>
<evidence type="ECO:0000313" key="2">
    <source>
        <dbReference type="Proteomes" id="UP000327493"/>
    </source>
</evidence>
<comment type="caution">
    <text evidence="1">The sequence shown here is derived from an EMBL/GenBank/DDBJ whole genome shotgun (WGS) entry which is preliminary data.</text>
</comment>
<dbReference type="EMBL" id="VOFY01000008">
    <property type="protein sequence ID" value="KAA8590296.1"/>
    <property type="molecule type" value="Genomic_DNA"/>
</dbReference>